<accession>A0AAD5LXY6</accession>
<proteinExistence type="predicted"/>
<sequence length="82" mass="8989">MGGVLATCKMSEKRLGLPLNHPERVYWSAFEVARRCISLPLRRTDVLDTVLILPGVAELIVLSSFVTSGKGVGLSLRLPKRV</sequence>
<dbReference type="AlphaFoldDB" id="A0AAD5LXY6"/>
<dbReference type="Proteomes" id="UP001196413">
    <property type="component" value="Unassembled WGS sequence"/>
</dbReference>
<keyword evidence="2" id="KW-1185">Reference proteome</keyword>
<comment type="caution">
    <text evidence="1">The sequence shown here is derived from an EMBL/GenBank/DDBJ whole genome shotgun (WGS) entry which is preliminary data.</text>
</comment>
<dbReference type="EMBL" id="JAHQIW010000320">
    <property type="protein sequence ID" value="KAJ1347495.1"/>
    <property type="molecule type" value="Genomic_DNA"/>
</dbReference>
<evidence type="ECO:0000313" key="1">
    <source>
        <dbReference type="EMBL" id="KAJ1347495.1"/>
    </source>
</evidence>
<reference evidence="1" key="1">
    <citation type="submission" date="2021-06" db="EMBL/GenBank/DDBJ databases">
        <title>Parelaphostrongylus tenuis whole genome reference sequence.</title>
        <authorList>
            <person name="Garwood T.J."/>
            <person name="Larsen P.A."/>
            <person name="Fountain-Jones N.M."/>
            <person name="Garbe J.R."/>
            <person name="Macchietto M.G."/>
            <person name="Kania S.A."/>
            <person name="Gerhold R.W."/>
            <person name="Richards J.E."/>
            <person name="Wolf T.M."/>
        </authorList>
    </citation>
    <scope>NUCLEOTIDE SEQUENCE</scope>
    <source>
        <strain evidence="1">MNPRO001-30</strain>
        <tissue evidence="1">Meninges</tissue>
    </source>
</reference>
<protein>
    <submittedName>
        <fullName evidence="1">Uncharacterized protein</fullName>
    </submittedName>
</protein>
<name>A0AAD5LXY6_PARTN</name>
<gene>
    <name evidence="1" type="ORF">KIN20_002561</name>
</gene>
<evidence type="ECO:0000313" key="2">
    <source>
        <dbReference type="Proteomes" id="UP001196413"/>
    </source>
</evidence>
<organism evidence="1 2">
    <name type="scientific">Parelaphostrongylus tenuis</name>
    <name type="common">Meningeal worm</name>
    <dbReference type="NCBI Taxonomy" id="148309"/>
    <lineage>
        <taxon>Eukaryota</taxon>
        <taxon>Metazoa</taxon>
        <taxon>Ecdysozoa</taxon>
        <taxon>Nematoda</taxon>
        <taxon>Chromadorea</taxon>
        <taxon>Rhabditida</taxon>
        <taxon>Rhabditina</taxon>
        <taxon>Rhabditomorpha</taxon>
        <taxon>Strongyloidea</taxon>
        <taxon>Metastrongylidae</taxon>
        <taxon>Parelaphostrongylus</taxon>
    </lineage>
</organism>